<sequence length="216" mass="22573">MPRPLHDAIDRRTALRGFGAIGLTVAAGLFATSQAHASSDLVVVDQMGTGRWDTENCGPTSTVIAMVAAGRTVPHYVSGTKGTEVGGNIRAVEEMRARCGLSPWDDPDAKSVDYIGAYLGDLEDGIRDAGARATRAVFEEGVAAAANGSVVILHVRHGALIDDPTANYGHFVVAQGEDADGNILVSDPGRAQTLGITSYSRDHLIAARQGYSTIVS</sequence>
<protein>
    <recommendedName>
        <fullName evidence="4">Peptidase C39-like domain-containing protein</fullName>
    </recommendedName>
</protein>
<evidence type="ECO:0000313" key="3">
    <source>
        <dbReference type="Proteomes" id="UP000217889"/>
    </source>
</evidence>
<gene>
    <name evidence="2" type="ORF">CFK41_01960</name>
</gene>
<accession>A0A291GTZ5</accession>
<dbReference type="OrthoDB" id="4791820at2"/>
<evidence type="ECO:0008006" key="4">
    <source>
        <dbReference type="Google" id="ProtNLM"/>
    </source>
</evidence>
<dbReference type="RefSeq" id="WP_096798158.1">
    <property type="nucleotide sequence ID" value="NZ_CP023564.1"/>
</dbReference>
<organism evidence="2 3">
    <name type="scientific">Brachybacterium ginsengisoli</name>
    <dbReference type="NCBI Taxonomy" id="1331682"/>
    <lineage>
        <taxon>Bacteria</taxon>
        <taxon>Bacillati</taxon>
        <taxon>Actinomycetota</taxon>
        <taxon>Actinomycetes</taxon>
        <taxon>Micrococcales</taxon>
        <taxon>Dermabacteraceae</taxon>
        <taxon>Brachybacterium</taxon>
    </lineage>
</organism>
<dbReference type="InterPro" id="IPR006311">
    <property type="entry name" value="TAT_signal"/>
</dbReference>
<dbReference type="EMBL" id="CP023564">
    <property type="protein sequence ID" value="ATG53679.1"/>
    <property type="molecule type" value="Genomic_DNA"/>
</dbReference>
<feature type="chain" id="PRO_5012629314" description="Peptidase C39-like domain-containing protein" evidence="1">
    <location>
        <begin position="38"/>
        <end position="216"/>
    </location>
</feature>
<dbReference type="PROSITE" id="PS51318">
    <property type="entry name" value="TAT"/>
    <property type="match status" value="1"/>
</dbReference>
<evidence type="ECO:0000313" key="2">
    <source>
        <dbReference type="EMBL" id="ATG53679.1"/>
    </source>
</evidence>
<name>A0A291GTZ5_9MICO</name>
<keyword evidence="3" id="KW-1185">Reference proteome</keyword>
<dbReference type="KEGG" id="bgg:CFK41_01960"/>
<reference evidence="2 3" key="1">
    <citation type="journal article" date="2014" name="Int. J. Syst. Evol. Microbiol.">
        <title>Brachybacterium ginsengisoli sp. nov., isolated from soil of a ginseng field.</title>
        <authorList>
            <person name="Hoang V.A."/>
            <person name="Kim Y.J."/>
            <person name="Nguyen N.L."/>
            <person name="Yang D.C."/>
        </authorList>
    </citation>
    <scope>NUCLEOTIDE SEQUENCE [LARGE SCALE GENOMIC DNA]</scope>
    <source>
        <strain evidence="2 3">DCY80</strain>
    </source>
</reference>
<keyword evidence="1" id="KW-0732">Signal</keyword>
<feature type="signal peptide" evidence="1">
    <location>
        <begin position="1"/>
        <end position="37"/>
    </location>
</feature>
<evidence type="ECO:0000256" key="1">
    <source>
        <dbReference type="SAM" id="SignalP"/>
    </source>
</evidence>
<proteinExistence type="predicted"/>
<dbReference type="AlphaFoldDB" id="A0A291GTZ5"/>
<dbReference type="Proteomes" id="UP000217889">
    <property type="component" value="Chromosome"/>
</dbReference>
<dbReference type="Gene3D" id="3.90.70.10">
    <property type="entry name" value="Cysteine proteinases"/>
    <property type="match status" value="1"/>
</dbReference>